<proteinExistence type="predicted"/>
<name>A0AA40G786_9HYME</name>
<protein>
    <submittedName>
        <fullName evidence="3">Uncharacterized protein</fullName>
    </submittedName>
</protein>
<sequence>MSPALYADEEGRATMTRDVGAEDPFVFKPKRNSSGRKGGPLLWLVLATTTTTTTTSVVPFLASVPPPRTRHALMHY</sequence>
<evidence type="ECO:0000313" key="3">
    <source>
        <dbReference type="EMBL" id="KAK1132355.1"/>
    </source>
</evidence>
<evidence type="ECO:0000256" key="1">
    <source>
        <dbReference type="SAM" id="MobiDB-lite"/>
    </source>
</evidence>
<dbReference type="Proteomes" id="UP001177670">
    <property type="component" value="Unassembled WGS sequence"/>
</dbReference>
<reference evidence="3" key="1">
    <citation type="submission" date="2021-10" db="EMBL/GenBank/DDBJ databases">
        <title>Melipona bicolor Genome sequencing and assembly.</title>
        <authorList>
            <person name="Araujo N.S."/>
            <person name="Arias M.C."/>
        </authorList>
    </citation>
    <scope>NUCLEOTIDE SEQUENCE</scope>
    <source>
        <strain evidence="3">USP_2M_L1-L4_2017</strain>
        <tissue evidence="3">Whole body</tissue>
    </source>
</reference>
<feature type="region of interest" description="Disordered" evidence="1">
    <location>
        <begin position="1"/>
        <end position="20"/>
    </location>
</feature>
<keyword evidence="2" id="KW-1133">Transmembrane helix</keyword>
<comment type="caution">
    <text evidence="3">The sequence shown here is derived from an EMBL/GenBank/DDBJ whole genome shotgun (WGS) entry which is preliminary data.</text>
</comment>
<keyword evidence="2" id="KW-0812">Transmembrane</keyword>
<accession>A0AA40G786</accession>
<dbReference type="EMBL" id="JAHYIQ010000005">
    <property type="protein sequence ID" value="KAK1132355.1"/>
    <property type="molecule type" value="Genomic_DNA"/>
</dbReference>
<feature type="non-terminal residue" evidence="3">
    <location>
        <position position="76"/>
    </location>
</feature>
<keyword evidence="2" id="KW-0472">Membrane</keyword>
<dbReference type="AlphaFoldDB" id="A0AA40G786"/>
<organism evidence="3 4">
    <name type="scientific">Melipona bicolor</name>
    <dbReference type="NCBI Taxonomy" id="60889"/>
    <lineage>
        <taxon>Eukaryota</taxon>
        <taxon>Metazoa</taxon>
        <taxon>Ecdysozoa</taxon>
        <taxon>Arthropoda</taxon>
        <taxon>Hexapoda</taxon>
        <taxon>Insecta</taxon>
        <taxon>Pterygota</taxon>
        <taxon>Neoptera</taxon>
        <taxon>Endopterygota</taxon>
        <taxon>Hymenoptera</taxon>
        <taxon>Apocrita</taxon>
        <taxon>Aculeata</taxon>
        <taxon>Apoidea</taxon>
        <taxon>Anthophila</taxon>
        <taxon>Apidae</taxon>
        <taxon>Melipona</taxon>
    </lineage>
</organism>
<gene>
    <name evidence="3" type="ORF">K0M31_016463</name>
</gene>
<evidence type="ECO:0000256" key="2">
    <source>
        <dbReference type="SAM" id="Phobius"/>
    </source>
</evidence>
<evidence type="ECO:0000313" key="4">
    <source>
        <dbReference type="Proteomes" id="UP001177670"/>
    </source>
</evidence>
<feature type="transmembrane region" description="Helical" evidence="2">
    <location>
        <begin position="41"/>
        <end position="64"/>
    </location>
</feature>
<keyword evidence="4" id="KW-1185">Reference proteome</keyword>